<reference evidence="5 6" key="1">
    <citation type="submission" date="2018-05" db="EMBL/GenBank/DDBJ databases">
        <title>Brumimicrobium oceani sp. nov., isolated from coastal sediment.</title>
        <authorList>
            <person name="Kou Y."/>
        </authorList>
    </citation>
    <scope>NUCLEOTIDE SEQUENCE [LARGE SCALE GENOMIC DNA]</scope>
    <source>
        <strain evidence="5 6">C305</strain>
    </source>
</reference>
<dbReference type="GO" id="GO:0036503">
    <property type="term" value="P:ERAD pathway"/>
    <property type="evidence" value="ECO:0007669"/>
    <property type="project" value="TreeGrafter"/>
</dbReference>
<keyword evidence="6" id="KW-1185">Reference proteome</keyword>
<evidence type="ECO:0000256" key="1">
    <source>
        <dbReference type="ARBA" id="ARBA00023186"/>
    </source>
</evidence>
<keyword evidence="3" id="KW-0812">Transmembrane</keyword>
<organism evidence="5 6">
    <name type="scientific">Brumimicrobium oceani</name>
    <dbReference type="NCBI Taxonomy" id="2100725"/>
    <lineage>
        <taxon>Bacteria</taxon>
        <taxon>Pseudomonadati</taxon>
        <taxon>Bacteroidota</taxon>
        <taxon>Flavobacteriia</taxon>
        <taxon>Flavobacteriales</taxon>
        <taxon>Crocinitomicaceae</taxon>
        <taxon>Brumimicrobium</taxon>
    </lineage>
</organism>
<feature type="compositionally biased region" description="Polar residues" evidence="2">
    <location>
        <begin position="71"/>
        <end position="98"/>
    </location>
</feature>
<feature type="transmembrane region" description="Helical" evidence="3">
    <location>
        <begin position="247"/>
        <end position="266"/>
    </location>
</feature>
<dbReference type="GO" id="GO:0051787">
    <property type="term" value="F:misfolded protein binding"/>
    <property type="evidence" value="ECO:0007669"/>
    <property type="project" value="TreeGrafter"/>
</dbReference>
<reference evidence="5 6" key="2">
    <citation type="submission" date="2018-05" db="EMBL/GenBank/DDBJ databases">
        <authorList>
            <person name="Lanie J.A."/>
            <person name="Ng W.-L."/>
            <person name="Kazmierczak K.M."/>
            <person name="Andrzejewski T.M."/>
            <person name="Davidsen T.M."/>
            <person name="Wayne K.J."/>
            <person name="Tettelin H."/>
            <person name="Glass J.I."/>
            <person name="Rusch D."/>
            <person name="Podicherti R."/>
            <person name="Tsui H.-C.T."/>
            <person name="Winkler M.E."/>
        </authorList>
    </citation>
    <scope>NUCLEOTIDE SEQUENCE [LARGE SCALE GENOMIC DNA]</scope>
    <source>
        <strain evidence="5 6">C305</strain>
    </source>
</reference>
<feature type="transmembrane region" description="Helical" evidence="3">
    <location>
        <begin position="142"/>
        <end position="161"/>
    </location>
</feature>
<dbReference type="Proteomes" id="UP000245370">
    <property type="component" value="Unassembled WGS sequence"/>
</dbReference>
<evidence type="ECO:0000313" key="5">
    <source>
        <dbReference type="EMBL" id="PWH86197.1"/>
    </source>
</evidence>
<dbReference type="Pfam" id="PF00226">
    <property type="entry name" value="DnaJ"/>
    <property type="match status" value="1"/>
</dbReference>
<evidence type="ECO:0000256" key="3">
    <source>
        <dbReference type="SAM" id="Phobius"/>
    </source>
</evidence>
<gene>
    <name evidence="5" type="ORF">DIT68_06480</name>
</gene>
<name>A0A2U2XEM5_9FLAO</name>
<dbReference type="EMBL" id="QFRJ01000003">
    <property type="protein sequence ID" value="PWH86197.1"/>
    <property type="molecule type" value="Genomic_DNA"/>
</dbReference>
<dbReference type="SMART" id="SM00271">
    <property type="entry name" value="DnaJ"/>
    <property type="match status" value="1"/>
</dbReference>
<sequence length="306" mass="36243">MSTKRYFEILGIPPTKNENLVKRAYRRKAMKYHPDRNPSAAAKDKFIEVSNAYDKIIFALEEAKSQKHSTHNATRQSTNSKYPYQQRQQSKTRTQNNSTEERNERVKRARERYEQMKHEEVLENERYYQNITSGKNWRRFKLIMFACTIISTLIILDSSFFSTQTIQSAIINKDLSPNYGRNPNVNSLEVEFENGQTAWIARSFLSLTINNYTYLERTPFFKDIKYLKVYTHDKWFYYTPKFSQSSSYPLIPLALLIPLFTFFIKAQTIYFSVLYHLSVKVMPIFLLIFLFSNDRWAHLLTLGLMG</sequence>
<dbReference type="PANTHER" id="PTHR44360:SF1">
    <property type="entry name" value="DNAJ HOMOLOG SUBFAMILY B MEMBER 9"/>
    <property type="match status" value="1"/>
</dbReference>
<comment type="caution">
    <text evidence="5">The sequence shown here is derived from an EMBL/GenBank/DDBJ whole genome shotgun (WGS) entry which is preliminary data.</text>
</comment>
<dbReference type="PRINTS" id="PR00625">
    <property type="entry name" value="JDOMAIN"/>
</dbReference>
<protein>
    <recommendedName>
        <fullName evidence="4">J domain-containing protein</fullName>
    </recommendedName>
</protein>
<dbReference type="RefSeq" id="WP_109359005.1">
    <property type="nucleotide sequence ID" value="NZ_QFRJ01000003.1"/>
</dbReference>
<feature type="transmembrane region" description="Helical" evidence="3">
    <location>
        <begin position="273"/>
        <end position="292"/>
    </location>
</feature>
<dbReference type="OrthoDB" id="9779622at2"/>
<dbReference type="Gene3D" id="1.10.287.110">
    <property type="entry name" value="DnaJ domain"/>
    <property type="match status" value="1"/>
</dbReference>
<proteinExistence type="predicted"/>
<evidence type="ECO:0000256" key="2">
    <source>
        <dbReference type="SAM" id="MobiDB-lite"/>
    </source>
</evidence>
<dbReference type="PROSITE" id="PS50076">
    <property type="entry name" value="DNAJ_2"/>
    <property type="match status" value="1"/>
</dbReference>
<evidence type="ECO:0000259" key="4">
    <source>
        <dbReference type="PROSITE" id="PS50076"/>
    </source>
</evidence>
<keyword evidence="1" id="KW-0143">Chaperone</keyword>
<accession>A0A2U2XEM5</accession>
<dbReference type="InterPro" id="IPR001623">
    <property type="entry name" value="DnaJ_domain"/>
</dbReference>
<dbReference type="PANTHER" id="PTHR44360">
    <property type="entry name" value="DNAJ HOMOLOG SUBFAMILY B MEMBER 9"/>
    <property type="match status" value="1"/>
</dbReference>
<dbReference type="GO" id="GO:0051087">
    <property type="term" value="F:protein-folding chaperone binding"/>
    <property type="evidence" value="ECO:0007669"/>
    <property type="project" value="TreeGrafter"/>
</dbReference>
<dbReference type="InterPro" id="IPR051948">
    <property type="entry name" value="Hsp70_co-chaperone_J-domain"/>
</dbReference>
<feature type="compositionally biased region" description="Basic and acidic residues" evidence="2">
    <location>
        <begin position="99"/>
        <end position="109"/>
    </location>
</feature>
<dbReference type="InterPro" id="IPR036869">
    <property type="entry name" value="J_dom_sf"/>
</dbReference>
<dbReference type="SUPFAM" id="SSF46565">
    <property type="entry name" value="Chaperone J-domain"/>
    <property type="match status" value="1"/>
</dbReference>
<feature type="region of interest" description="Disordered" evidence="2">
    <location>
        <begin position="64"/>
        <end position="109"/>
    </location>
</feature>
<dbReference type="AlphaFoldDB" id="A0A2U2XEM5"/>
<keyword evidence="3" id="KW-1133">Transmembrane helix</keyword>
<evidence type="ECO:0000313" key="6">
    <source>
        <dbReference type="Proteomes" id="UP000245370"/>
    </source>
</evidence>
<feature type="domain" description="J" evidence="4">
    <location>
        <begin position="5"/>
        <end position="69"/>
    </location>
</feature>
<dbReference type="CDD" id="cd06257">
    <property type="entry name" value="DnaJ"/>
    <property type="match status" value="1"/>
</dbReference>
<keyword evidence="3" id="KW-0472">Membrane</keyword>